<dbReference type="GO" id="GO:0003676">
    <property type="term" value="F:nucleic acid binding"/>
    <property type="evidence" value="ECO:0007669"/>
    <property type="project" value="InterPro"/>
</dbReference>
<dbReference type="GO" id="GO:0006281">
    <property type="term" value="P:DNA repair"/>
    <property type="evidence" value="ECO:0007669"/>
    <property type="project" value="TreeGrafter"/>
</dbReference>
<evidence type="ECO:0000256" key="6">
    <source>
        <dbReference type="ARBA" id="ARBA00022806"/>
    </source>
</evidence>
<dbReference type="PROSITE" id="PS51192">
    <property type="entry name" value="HELICASE_ATP_BIND_1"/>
    <property type="match status" value="1"/>
</dbReference>
<evidence type="ECO:0000256" key="3">
    <source>
        <dbReference type="ARBA" id="ARBA00022741"/>
    </source>
</evidence>
<feature type="domain" description="Helicase C-terminal" evidence="14">
    <location>
        <begin position="679"/>
        <end position="834"/>
    </location>
</feature>
<dbReference type="InterPro" id="IPR013083">
    <property type="entry name" value="Znf_RING/FYVE/PHD"/>
</dbReference>
<dbReference type="SUPFAM" id="SSF52540">
    <property type="entry name" value="P-loop containing nucleoside triphosphate hydrolases"/>
    <property type="match status" value="2"/>
</dbReference>
<evidence type="ECO:0000313" key="15">
    <source>
        <dbReference type="EMBL" id="CAE0359981.1"/>
    </source>
</evidence>
<keyword evidence="5" id="KW-0378">Hydrolase</keyword>
<feature type="domain" description="WW" evidence="11">
    <location>
        <begin position="244"/>
        <end position="276"/>
    </location>
</feature>
<dbReference type="InterPro" id="IPR049730">
    <property type="entry name" value="SNF2/RAD54-like_C"/>
</dbReference>
<protein>
    <submittedName>
        <fullName evidence="15">Uncharacterized protein</fullName>
    </submittedName>
</protein>
<dbReference type="SMART" id="SM00490">
    <property type="entry name" value="HELICc"/>
    <property type="match status" value="1"/>
</dbReference>
<accession>A0A7S3NH14</accession>
<dbReference type="GO" id="GO:0008270">
    <property type="term" value="F:zinc ion binding"/>
    <property type="evidence" value="ECO:0007669"/>
    <property type="project" value="UniProtKB-KW"/>
</dbReference>
<dbReference type="InterPro" id="IPR000330">
    <property type="entry name" value="SNF2_N"/>
</dbReference>
<evidence type="ECO:0000259" key="13">
    <source>
        <dbReference type="PROSITE" id="PS51192"/>
    </source>
</evidence>
<keyword evidence="6" id="KW-0347">Helicase</keyword>
<dbReference type="PANTHER" id="PTHR45626">
    <property type="entry name" value="TRANSCRIPTION TERMINATION FACTOR 2-RELATED"/>
    <property type="match status" value="1"/>
</dbReference>
<dbReference type="CDD" id="cd18793">
    <property type="entry name" value="SF2_C_SNF"/>
    <property type="match status" value="1"/>
</dbReference>
<dbReference type="Pfam" id="PF00176">
    <property type="entry name" value="SNF2-rel_dom"/>
    <property type="match status" value="1"/>
</dbReference>
<evidence type="ECO:0000256" key="10">
    <source>
        <dbReference type="PROSITE-ProRule" id="PRU00175"/>
    </source>
</evidence>
<evidence type="ECO:0000259" key="14">
    <source>
        <dbReference type="PROSITE" id="PS51194"/>
    </source>
</evidence>
<dbReference type="Pfam" id="PF13920">
    <property type="entry name" value="zf-C3HC4_3"/>
    <property type="match status" value="1"/>
</dbReference>
<dbReference type="GO" id="GO:0016818">
    <property type="term" value="F:hydrolase activity, acting on acid anhydrides, in phosphorus-containing anhydrides"/>
    <property type="evidence" value="ECO:0007669"/>
    <property type="project" value="InterPro"/>
</dbReference>
<dbReference type="InterPro" id="IPR027417">
    <property type="entry name" value="P-loop_NTPase"/>
</dbReference>
<feature type="domain" description="Helicase ATP-binding" evidence="13">
    <location>
        <begin position="271"/>
        <end position="438"/>
    </location>
</feature>
<dbReference type="PROSITE" id="PS50020">
    <property type="entry name" value="WW_DOMAIN_2"/>
    <property type="match status" value="1"/>
</dbReference>
<keyword evidence="4 10" id="KW-0863">Zinc-finger</keyword>
<dbReference type="Gene3D" id="3.30.40.10">
    <property type="entry name" value="Zinc/RING finger domain, C3HC4 (zinc finger)"/>
    <property type="match status" value="1"/>
</dbReference>
<dbReference type="Pfam" id="PF00271">
    <property type="entry name" value="Helicase_C"/>
    <property type="match status" value="1"/>
</dbReference>
<dbReference type="Gene3D" id="3.30.70.2330">
    <property type="match status" value="1"/>
</dbReference>
<evidence type="ECO:0000256" key="8">
    <source>
        <dbReference type="ARBA" id="ARBA00022840"/>
    </source>
</evidence>
<dbReference type="EMBL" id="HBIJ01000962">
    <property type="protein sequence ID" value="CAE0359981.1"/>
    <property type="molecule type" value="Transcribed_RNA"/>
</dbReference>
<dbReference type="InterPro" id="IPR014001">
    <property type="entry name" value="Helicase_ATP-bd"/>
</dbReference>
<evidence type="ECO:0000256" key="5">
    <source>
        <dbReference type="ARBA" id="ARBA00022801"/>
    </source>
</evidence>
<evidence type="ECO:0000256" key="9">
    <source>
        <dbReference type="ARBA" id="ARBA00023242"/>
    </source>
</evidence>
<dbReference type="Gene3D" id="3.40.50.10810">
    <property type="entry name" value="Tandem AAA-ATPase domain"/>
    <property type="match status" value="1"/>
</dbReference>
<comment type="subcellular location">
    <subcellularLocation>
        <location evidence="1">Nucleus</location>
    </subcellularLocation>
</comment>
<dbReference type="InterPro" id="IPR014905">
    <property type="entry name" value="HIRAN"/>
</dbReference>
<evidence type="ECO:0000256" key="4">
    <source>
        <dbReference type="ARBA" id="ARBA00022771"/>
    </source>
</evidence>
<feature type="domain" description="RING-type" evidence="12">
    <location>
        <begin position="601"/>
        <end position="642"/>
    </location>
</feature>
<dbReference type="InterPro" id="IPR001650">
    <property type="entry name" value="Helicase_C-like"/>
</dbReference>
<dbReference type="SMART" id="SM00910">
    <property type="entry name" value="HIRAN"/>
    <property type="match status" value="1"/>
</dbReference>
<dbReference type="AlphaFoldDB" id="A0A7S3NH14"/>
<name>A0A7S3NH14_9STRA</name>
<organism evidence="15">
    <name type="scientific">Aureoumbra lagunensis</name>
    <dbReference type="NCBI Taxonomy" id="44058"/>
    <lineage>
        <taxon>Eukaryota</taxon>
        <taxon>Sar</taxon>
        <taxon>Stramenopiles</taxon>
        <taxon>Ochrophyta</taxon>
        <taxon>Pelagophyceae</taxon>
        <taxon>Pelagomonadales</taxon>
        <taxon>Aureoumbra</taxon>
    </lineage>
</organism>
<dbReference type="SMART" id="SM00487">
    <property type="entry name" value="DEXDc"/>
    <property type="match status" value="1"/>
</dbReference>
<evidence type="ECO:0000256" key="2">
    <source>
        <dbReference type="ARBA" id="ARBA00022723"/>
    </source>
</evidence>
<evidence type="ECO:0000259" key="11">
    <source>
        <dbReference type="PROSITE" id="PS50020"/>
    </source>
</evidence>
<dbReference type="GO" id="GO:0005634">
    <property type="term" value="C:nucleus"/>
    <property type="evidence" value="ECO:0007669"/>
    <property type="project" value="UniProtKB-SubCell"/>
</dbReference>
<keyword evidence="3" id="KW-0547">Nucleotide-binding</keyword>
<evidence type="ECO:0000256" key="7">
    <source>
        <dbReference type="ARBA" id="ARBA00022833"/>
    </source>
</evidence>
<dbReference type="InterPro" id="IPR038718">
    <property type="entry name" value="SNF2-like_sf"/>
</dbReference>
<gene>
    <name evidence="15" type="ORF">ALAG00032_LOCUS710</name>
</gene>
<dbReference type="InterPro" id="IPR050628">
    <property type="entry name" value="SNF2_RAD54_helicase_TF"/>
</dbReference>
<dbReference type="SMART" id="SM00184">
    <property type="entry name" value="RING"/>
    <property type="match status" value="1"/>
</dbReference>
<dbReference type="GO" id="GO:0008094">
    <property type="term" value="F:ATP-dependent activity, acting on DNA"/>
    <property type="evidence" value="ECO:0007669"/>
    <property type="project" value="TreeGrafter"/>
</dbReference>
<reference evidence="15" key="1">
    <citation type="submission" date="2021-01" db="EMBL/GenBank/DDBJ databases">
        <authorList>
            <person name="Corre E."/>
            <person name="Pelletier E."/>
            <person name="Niang G."/>
            <person name="Scheremetjew M."/>
            <person name="Finn R."/>
            <person name="Kale V."/>
            <person name="Holt S."/>
            <person name="Cochrane G."/>
            <person name="Meng A."/>
            <person name="Brown T."/>
            <person name="Cohen L."/>
        </authorList>
    </citation>
    <scope>NUCLEOTIDE SEQUENCE</scope>
    <source>
        <strain evidence="15">CCMP1510</strain>
    </source>
</reference>
<dbReference type="PROSITE" id="PS50089">
    <property type="entry name" value="ZF_RING_2"/>
    <property type="match status" value="1"/>
</dbReference>
<keyword evidence="7" id="KW-0862">Zinc</keyword>
<evidence type="ECO:0000259" key="12">
    <source>
        <dbReference type="PROSITE" id="PS50089"/>
    </source>
</evidence>
<dbReference type="PROSITE" id="PS51194">
    <property type="entry name" value="HELICASE_CTER"/>
    <property type="match status" value="1"/>
</dbReference>
<keyword evidence="2" id="KW-0479">Metal-binding</keyword>
<dbReference type="SUPFAM" id="SSF57850">
    <property type="entry name" value="RING/U-box"/>
    <property type="match status" value="1"/>
</dbReference>
<dbReference type="GO" id="GO:0004386">
    <property type="term" value="F:helicase activity"/>
    <property type="evidence" value="ECO:0007669"/>
    <property type="project" value="UniProtKB-KW"/>
</dbReference>
<dbReference type="InterPro" id="IPR001202">
    <property type="entry name" value="WW_dom"/>
</dbReference>
<proteinExistence type="predicted"/>
<dbReference type="InterPro" id="IPR001841">
    <property type="entry name" value="Znf_RING"/>
</dbReference>
<keyword evidence="9" id="KW-0539">Nucleus</keyword>
<keyword evidence="8" id="KW-0067">ATP-binding</keyword>
<evidence type="ECO:0000256" key="1">
    <source>
        <dbReference type="ARBA" id="ARBA00004123"/>
    </source>
</evidence>
<dbReference type="GO" id="GO:0005524">
    <property type="term" value="F:ATP binding"/>
    <property type="evidence" value="ECO:0007669"/>
    <property type="project" value="UniProtKB-KW"/>
</dbReference>
<sequence length="871" mass="96155">MAPLRYSRLPTTTSSGQLITSEYVEEHEMVLLTLRVKVVGCQYYNGVVHAREMATIIREPHNRYDSNAIRVDNMAGHQVGHIKANPFARALAPLADDPSPAIRLEVTFMQPHNMYDVDAIMTISGLPQYAGAIRQYLLSYGISSSLSPQLQAPKKETSRVVKVIQATPIHFSQKSLDAMFDQVKAELNIIDVKQIGAYIEKKPGIKTKPLTHQLQGLAWLTARESGFPLADAVKGIDGTDNPNLPLPPLWEKRSEKGRDVFFNVATNTSTPQQPNYAFGGILADEMGMGKTLSMLLLAALRRGKTLVVVPTSLIENWSSQAQEHTYLRPLIYHGQERNIANIDDYDVVITSYGTLTSEHAPRTGVDNAKRQKKASTGPLGFAWDRVILDEAHTIRNIKTKTFQAVMAIQARKRWCLTGTPLINKVDDFMALFQFVGAPPVDDPEVFKRCISRPIKNQDPAGLACLRVLVQSLSLRRSKAIINLPPRTLEIRYVDIFKNSFANQQTYDALFKTTAIGIKVLGDDALSNYTAILEVLTRLRQICSCGTTCLPPERVAAANLALARLEAGTDKDGSLSISKEEAVAILSRFKDSLSTDEQSFECSICLREINIDQARALPCTHFYCATCCDRLLASTPSKCAMCRQPISATDITPIEKVVEQQNNNAEPEPMDLTNEDDAPKLTAVMETLQELKEEKAVVFSQFVKTLTKLKDRLDATNISSDLFTGAISTAKRAAIVHSFQNDANGPRVLLVSLKCGGQGLNLTAASTVLLLDPWWNASTEDQALDRVHRIGQSKPVKAIKFVANKTIEERIVELQQSKKLLSEGSLTKISADKLRAARLGQLVELFKPFDEPSTSCIAATTSRSPLEPIKNA</sequence>
<dbReference type="Gene3D" id="3.40.50.300">
    <property type="entry name" value="P-loop containing nucleotide triphosphate hydrolases"/>
    <property type="match status" value="1"/>
</dbReference>
<dbReference type="Pfam" id="PF08797">
    <property type="entry name" value="HIRAN"/>
    <property type="match status" value="1"/>
</dbReference>